<keyword evidence="2" id="KW-1185">Reference proteome</keyword>
<sequence length="376" mass="41870">MQNDNPPTLPPWQQLQVMVLYHLAAPERLVELIAALDSWIEASGTTLDRALDQGRDRAFSDPRWGVRDTPSNWSSYGYGLLLDFRKSTVEALALREAEIYRMTGLNGCIRGLQELSLEWMTPDEEHDFQARIRSVERLAAPLDAVFARPCQLNDFELTGLVSDLSEHLTTGARLKLHPEIRIKSGQRPSRTGVYVPAELPAASPQFLWSGDEFGAPGPAWTFNSTGDAALQHVGRPALWVNKAQMAKFAANAVANGLMSVPPPFEAQDVSDADVAGSLVAMQAFEARPSEWIFVELLESDPDEQASTRVDDSTASEAAKRMEAYAGQPCPRTGWWRTAARLGERRYVEMGKPMPDIQSRTHGVIIWYFDDDQRDTL</sequence>
<proteinExistence type="predicted"/>
<dbReference type="Proteomes" id="UP001595556">
    <property type="component" value="Unassembled WGS sequence"/>
</dbReference>
<protein>
    <submittedName>
        <fullName evidence="1">Uncharacterized protein</fullName>
    </submittedName>
</protein>
<organism evidence="1 2">
    <name type="scientific">Piscinibacterium candidicorallinum</name>
    <dbReference type="NCBI Taxonomy" id="1793872"/>
    <lineage>
        <taxon>Bacteria</taxon>
        <taxon>Pseudomonadati</taxon>
        <taxon>Pseudomonadota</taxon>
        <taxon>Betaproteobacteria</taxon>
        <taxon>Burkholderiales</taxon>
        <taxon>Piscinibacterium</taxon>
    </lineage>
</organism>
<dbReference type="RefSeq" id="WP_377303882.1">
    <property type="nucleotide sequence ID" value="NZ_CP180191.1"/>
</dbReference>
<comment type="caution">
    <text evidence="1">The sequence shown here is derived from an EMBL/GenBank/DDBJ whole genome shotgun (WGS) entry which is preliminary data.</text>
</comment>
<dbReference type="EMBL" id="JBHRTI010000004">
    <property type="protein sequence ID" value="MFC3148183.1"/>
    <property type="molecule type" value="Genomic_DNA"/>
</dbReference>
<evidence type="ECO:0000313" key="1">
    <source>
        <dbReference type="EMBL" id="MFC3148183.1"/>
    </source>
</evidence>
<gene>
    <name evidence="1" type="ORF">ACFOEN_11065</name>
</gene>
<reference evidence="2" key="1">
    <citation type="journal article" date="2019" name="Int. J. Syst. Evol. Microbiol.">
        <title>The Global Catalogue of Microorganisms (GCM) 10K type strain sequencing project: providing services to taxonomists for standard genome sequencing and annotation.</title>
        <authorList>
            <consortium name="The Broad Institute Genomics Platform"/>
            <consortium name="The Broad Institute Genome Sequencing Center for Infectious Disease"/>
            <person name="Wu L."/>
            <person name="Ma J."/>
        </authorList>
    </citation>
    <scope>NUCLEOTIDE SEQUENCE [LARGE SCALE GENOMIC DNA]</scope>
    <source>
        <strain evidence="2">KCTC 52168</strain>
    </source>
</reference>
<name>A0ABV7H5Z1_9BURK</name>
<accession>A0ABV7H5Z1</accession>
<evidence type="ECO:0000313" key="2">
    <source>
        <dbReference type="Proteomes" id="UP001595556"/>
    </source>
</evidence>